<name>A0AC34FBR5_9BILA</name>
<reference evidence="2" key="1">
    <citation type="submission" date="2022-11" db="UniProtKB">
        <authorList>
            <consortium name="WormBaseParasite"/>
        </authorList>
    </citation>
    <scope>IDENTIFICATION</scope>
</reference>
<organism evidence="1 2">
    <name type="scientific">Panagrolaimus sp. ES5</name>
    <dbReference type="NCBI Taxonomy" id="591445"/>
    <lineage>
        <taxon>Eukaryota</taxon>
        <taxon>Metazoa</taxon>
        <taxon>Ecdysozoa</taxon>
        <taxon>Nematoda</taxon>
        <taxon>Chromadorea</taxon>
        <taxon>Rhabditida</taxon>
        <taxon>Tylenchina</taxon>
        <taxon>Panagrolaimomorpha</taxon>
        <taxon>Panagrolaimoidea</taxon>
        <taxon>Panagrolaimidae</taxon>
        <taxon>Panagrolaimus</taxon>
    </lineage>
</organism>
<dbReference type="Proteomes" id="UP000887579">
    <property type="component" value="Unplaced"/>
</dbReference>
<proteinExistence type="predicted"/>
<evidence type="ECO:0000313" key="1">
    <source>
        <dbReference type="Proteomes" id="UP000887579"/>
    </source>
</evidence>
<dbReference type="WBParaSite" id="ES5_v2.g14640.t1">
    <property type="protein sequence ID" value="ES5_v2.g14640.t1"/>
    <property type="gene ID" value="ES5_v2.g14640"/>
</dbReference>
<evidence type="ECO:0000313" key="2">
    <source>
        <dbReference type="WBParaSite" id="ES5_v2.g14640.t1"/>
    </source>
</evidence>
<protein>
    <submittedName>
        <fullName evidence="2">Uncharacterized protein</fullName>
    </submittedName>
</protein>
<accession>A0AC34FBR5</accession>
<sequence length="410" mass="47499">MSQINIADLPLNEQTRLTSLRDHKDGLLKEIHQLQNTLSRVNNELAAISVIEDPEERNKLYLIGRKKFNTNPKAGIKYLVEHRLLENDPESIAEYFISCKDLRKQAIGEFLGEKEDFNIKVMEHFIGKQSFRGQPLVPSLRQFLNSFRLPGEAQKIDRLMECFAKKYCEQNPNSFKTSDTCFVLCYSIIMLNTSLHNASVKEKMTLEKFLQMHKDIEGCEDISEDLLLNLYESIRSEPFKSPEEDGNELGQAFYNPDRAGWLFKLGSGYPFYNPDRAGWLFKLGSGYRSWKRRWFVLNEMCLYYFESDNDKSPKGIIPLESICVRMVEDKSRPHTFEIYSNASEVIKSCKAEPKGKLVEGRHSVYRLAASTYEEMSAWTNAIQRNVYKSVFFSTLQVRKKKAILATPIKK</sequence>